<organism evidence="5 6">
    <name type="scientific">Orchesella dallaii</name>
    <dbReference type="NCBI Taxonomy" id="48710"/>
    <lineage>
        <taxon>Eukaryota</taxon>
        <taxon>Metazoa</taxon>
        <taxon>Ecdysozoa</taxon>
        <taxon>Arthropoda</taxon>
        <taxon>Hexapoda</taxon>
        <taxon>Collembola</taxon>
        <taxon>Entomobryomorpha</taxon>
        <taxon>Entomobryoidea</taxon>
        <taxon>Orchesellidae</taxon>
        <taxon>Orchesellinae</taxon>
        <taxon>Orchesella</taxon>
    </lineage>
</organism>
<evidence type="ECO:0000256" key="3">
    <source>
        <dbReference type="SAM" id="Phobius"/>
    </source>
</evidence>
<feature type="transmembrane region" description="Helical" evidence="3">
    <location>
        <begin position="878"/>
        <end position="904"/>
    </location>
</feature>
<dbReference type="InterPro" id="IPR011009">
    <property type="entry name" value="Kinase-like_dom_sf"/>
</dbReference>
<dbReference type="Proteomes" id="UP001642540">
    <property type="component" value="Unassembled WGS sequence"/>
</dbReference>
<evidence type="ECO:0000256" key="2">
    <source>
        <dbReference type="PROSITE-ProRule" id="PRU10141"/>
    </source>
</evidence>
<dbReference type="InterPro" id="IPR017441">
    <property type="entry name" value="Protein_kinase_ATP_BS"/>
</dbReference>
<evidence type="ECO:0000256" key="1">
    <source>
        <dbReference type="ARBA" id="ARBA00004167"/>
    </source>
</evidence>
<reference evidence="5 6" key="1">
    <citation type="submission" date="2024-08" db="EMBL/GenBank/DDBJ databases">
        <authorList>
            <person name="Cucini C."/>
            <person name="Frati F."/>
        </authorList>
    </citation>
    <scope>NUCLEOTIDE SEQUENCE [LARGE SCALE GENOMIC DNA]</scope>
</reference>
<accession>A0ABP1R071</accession>
<dbReference type="InterPro" id="IPR050122">
    <property type="entry name" value="RTK"/>
</dbReference>
<feature type="binding site" evidence="2">
    <location>
        <position position="995"/>
    </location>
    <ligand>
        <name>ATP</name>
        <dbReference type="ChEBI" id="CHEBI:30616"/>
    </ligand>
</feature>
<dbReference type="PANTHER" id="PTHR24416:SF600">
    <property type="entry name" value="PDGF- AND VEGF-RECEPTOR RELATED, ISOFORM J"/>
    <property type="match status" value="1"/>
</dbReference>
<keyword evidence="3" id="KW-0812">Transmembrane</keyword>
<dbReference type="Pfam" id="PF07714">
    <property type="entry name" value="PK_Tyr_Ser-Thr"/>
    <property type="match status" value="1"/>
</dbReference>
<comment type="caution">
    <text evidence="5">The sequence shown here is derived from an EMBL/GenBank/DDBJ whole genome shotgun (WGS) entry which is preliminary data.</text>
</comment>
<dbReference type="PROSITE" id="PS00107">
    <property type="entry name" value="PROTEIN_KINASE_ATP"/>
    <property type="match status" value="1"/>
</dbReference>
<keyword evidence="3" id="KW-1133">Transmembrane helix</keyword>
<evidence type="ECO:0000313" key="5">
    <source>
        <dbReference type="EMBL" id="CAL8116405.1"/>
    </source>
</evidence>
<evidence type="ECO:0000313" key="6">
    <source>
        <dbReference type="Proteomes" id="UP001642540"/>
    </source>
</evidence>
<keyword evidence="6" id="KW-1185">Reference proteome</keyword>
<dbReference type="SUPFAM" id="SSF56112">
    <property type="entry name" value="Protein kinase-like (PK-like)"/>
    <property type="match status" value="1"/>
</dbReference>
<keyword evidence="2" id="KW-0547">Nucleotide-binding</keyword>
<keyword evidence="3" id="KW-0472">Membrane</keyword>
<keyword evidence="2" id="KW-0067">ATP-binding</keyword>
<dbReference type="InterPro" id="IPR000719">
    <property type="entry name" value="Prot_kinase_dom"/>
</dbReference>
<proteinExistence type="predicted"/>
<dbReference type="Gene3D" id="3.30.200.20">
    <property type="entry name" value="Phosphorylase Kinase, domain 1"/>
    <property type="match status" value="1"/>
</dbReference>
<comment type="subcellular location">
    <subcellularLocation>
        <location evidence="1">Membrane</location>
        <topology evidence="1">Single-pass membrane protein</topology>
    </subcellularLocation>
</comment>
<sequence>MLLEKITRLLPFNNTPCVYNSFTSLFSNSERLSEEFKAEILENYGSQVMFGIDLLPEAMTCPDTSQYLKSPHTKNVVLTFIMEMKYFYEDFCEHVMWTFIYVSNIVSKLNPEARNWLRIDIPIGYGDVTSKNHVENQILLAEYTIRAANALPGRVIAIINFFNLKFQPAYVNIMKRKECSFMNDDRFSELLIENLLRDGDNGEDDEETGMLGVALDQYETILNMFEDIFDKFNYEIEAGPYLHPTKLSRNFKSADLRTKLQVMSRKFKNIHISYDSLEKLIKLEDNGTIYKPPIFSNPVDVIVDYESVLANADELIQTFSNLVTINQQSHDSPKITAFVLNGLEFNNRSSWILIRNVIEGVRYESNYKIKFGLSISLGNIFVTDPDFSQEDMMKLVLANFKFCIFLLHPCDILIWKFNISLRSLQFDRKHIAKKYKEVESTLKFIMILKSSVMELAHPDLQVIIHFEWHRQPLTGKDLIIYCDSDLERDLNVINGMVMWALINKFPVISMTAFQDRLRLGWWRNLLWAQTTYEPDSLLYIDRNEVPCIMEDKRPITSEIKFNLESTGITMFFGLKNDSETQVHQNSFRTMLRFVAKKFQIIDIILSSNVSVHDLLNEINSTLSTARALPEVEESEKRPGLKLYFTIPFSSLEKEAENSISVNLLTNKLYSIIKQSPKSKVSFKGFTLTNVSIPSSATTEKLMSSIRAEGVSVGYFLKDCMLIKEKTLPEYEQHLVTLSNYAICDKECNYTIESTFLDYYFRVLLTIKRRFTHYFPKTELMFRIKLSTPRTFNDGDKEFDQKYLRFWHEFNKFANAHKIQYFLYPAFDKQNGEARGWWKVDDYFDLSNKSVYYERESEFLGRETWRPEDKSVVIPNTSVFMILSVTLFTLLTISIVVFTVVLVLVKRRQNLLRLEEADEFFNGSGSTSSSGSQTSLDILSPYMLAGVNAFLKEKYDKRFEIPKKEIEFGSPRKILGEGNFGAVHEAVCKGNLVAVKVPHPRSDKETFKSMLAEVKIMSCMGAHVNVLNLLGAYTGEIRTGKLYIITELCKNGSLQNYLRGLNDKLRAAAPNSIPENSDDVPIDSYQDELPNYSIINIIYELWQFSQEIASGMNYIGRKKVGSRIIPMNFEFQFSSPKPL</sequence>
<dbReference type="PROSITE" id="PS50011">
    <property type="entry name" value="PROTEIN_KINASE_DOM"/>
    <property type="match status" value="1"/>
</dbReference>
<protein>
    <recommendedName>
        <fullName evidence="4">Protein kinase domain-containing protein</fullName>
    </recommendedName>
</protein>
<dbReference type="PANTHER" id="PTHR24416">
    <property type="entry name" value="TYROSINE-PROTEIN KINASE RECEPTOR"/>
    <property type="match status" value="1"/>
</dbReference>
<feature type="domain" description="Protein kinase" evidence="4">
    <location>
        <begin position="968"/>
        <end position="1138"/>
    </location>
</feature>
<evidence type="ECO:0000259" key="4">
    <source>
        <dbReference type="PROSITE" id="PS50011"/>
    </source>
</evidence>
<dbReference type="EMBL" id="CAXLJM020000053">
    <property type="protein sequence ID" value="CAL8116405.1"/>
    <property type="molecule type" value="Genomic_DNA"/>
</dbReference>
<name>A0ABP1R071_9HEXA</name>
<gene>
    <name evidence="5" type="ORF">ODALV1_LOCUS17270</name>
</gene>
<dbReference type="InterPro" id="IPR001245">
    <property type="entry name" value="Ser-Thr/Tyr_kinase_cat_dom"/>
</dbReference>